<protein>
    <submittedName>
        <fullName evidence="1">IclR family transcriptional regulator</fullName>
    </submittedName>
</protein>
<name>A0ACD3SPP7_9BURK</name>
<dbReference type="Proteomes" id="UP000004277">
    <property type="component" value="Unassembled WGS sequence"/>
</dbReference>
<evidence type="ECO:0000313" key="2">
    <source>
        <dbReference type="Proteomes" id="UP000004277"/>
    </source>
</evidence>
<sequence>MKRNSDKPFQNRTATSVSRDPEADDSPATPDEARGLRALTVLELLAQSAQPQSLAQLAHRMHVPKTTLMRLLAAMEQHGYVQHTPAERGFIPGPRANGLALTTLRGPTLLRECRVILRGLVQKLGETCNLTVPDLDRVLYVDRVETNEALRLHFTPGTRVPIHCTASGKLFLASLSRLERQRTLAHLPLPRASPHTIVDRQALDAELDRIAQRGIGVDNEEFIRGMVAVAVPVTGPDGKVAAAVACHAPTARISLEELLTVVPHLRNAAEAMRTMLFPAA</sequence>
<organism evidence="1 2">
    <name type="scientific">Imbroritus primus</name>
    <dbReference type="NCBI Taxonomy" id="3058603"/>
    <lineage>
        <taxon>Bacteria</taxon>
        <taxon>Pseudomonadati</taxon>
        <taxon>Pseudomonadota</taxon>
        <taxon>Betaproteobacteria</taxon>
        <taxon>Burkholderiales</taxon>
        <taxon>Burkholderiaceae</taxon>
        <taxon>Imbroritus</taxon>
    </lineage>
</organism>
<reference evidence="1" key="1">
    <citation type="submission" date="2019-05" db="EMBL/GenBank/DDBJ databases">
        <title>Revised genome assembly of Burkholderiaceae (previously Ralstonia) sp. PBA.</title>
        <authorList>
            <person name="Gan H.M."/>
        </authorList>
    </citation>
    <scope>NUCLEOTIDE SEQUENCE</scope>
    <source>
        <strain evidence="1">PBA</strain>
    </source>
</reference>
<comment type="caution">
    <text evidence="1">The sequence shown here is derived from an EMBL/GenBank/DDBJ whole genome shotgun (WGS) entry which is preliminary data.</text>
</comment>
<evidence type="ECO:0000313" key="1">
    <source>
        <dbReference type="EMBL" id="TMS58164.1"/>
    </source>
</evidence>
<dbReference type="EMBL" id="AKCV02000015">
    <property type="protein sequence ID" value="TMS58164.1"/>
    <property type="molecule type" value="Genomic_DNA"/>
</dbReference>
<proteinExistence type="predicted"/>
<keyword evidence="2" id="KW-1185">Reference proteome</keyword>
<accession>A0ACD3SPP7</accession>
<gene>
    <name evidence="1" type="ORF">MW7_005240</name>
</gene>